<organism evidence="3 4">
    <name type="scientific">Pleionea mediterranea</name>
    <dbReference type="NCBI Taxonomy" id="523701"/>
    <lineage>
        <taxon>Bacteria</taxon>
        <taxon>Pseudomonadati</taxon>
        <taxon>Pseudomonadota</taxon>
        <taxon>Gammaproteobacteria</taxon>
        <taxon>Oceanospirillales</taxon>
        <taxon>Pleioneaceae</taxon>
        <taxon>Pleionea</taxon>
    </lineage>
</organism>
<evidence type="ECO:0000256" key="2">
    <source>
        <dbReference type="SAM" id="SignalP"/>
    </source>
</evidence>
<keyword evidence="4" id="KW-1185">Reference proteome</keyword>
<name>A0A316G0S9_9GAMM</name>
<proteinExistence type="predicted"/>
<feature type="chain" id="PRO_5016358681" evidence="2">
    <location>
        <begin position="19"/>
        <end position="83"/>
    </location>
</feature>
<dbReference type="InterPro" id="IPR009971">
    <property type="entry name" value="DUF1496"/>
</dbReference>
<protein>
    <submittedName>
        <fullName evidence="3">Uncharacterized protein DUF1496</fullName>
    </submittedName>
</protein>
<dbReference type="EMBL" id="QGGU01000001">
    <property type="protein sequence ID" value="PWK54521.1"/>
    <property type="molecule type" value="Genomic_DNA"/>
</dbReference>
<evidence type="ECO:0000313" key="4">
    <source>
        <dbReference type="Proteomes" id="UP000245790"/>
    </source>
</evidence>
<accession>A0A316G0S9</accession>
<dbReference type="Pfam" id="PF07383">
    <property type="entry name" value="DUF1496"/>
    <property type="match status" value="1"/>
</dbReference>
<dbReference type="OrthoDB" id="9805316at2"/>
<comment type="caution">
    <text evidence="3">The sequence shown here is derived from an EMBL/GenBank/DDBJ whole genome shotgun (WGS) entry which is preliminary data.</text>
</comment>
<gene>
    <name evidence="3" type="ORF">C8D97_101375</name>
</gene>
<sequence length="83" mass="9304">MKIILLSLLILSTSSSFAGNSQQPSSKKKEIDITKFCYYADKEYSIGAEMLQNGKKKKCVRKPQSDSSSKENSKKPLIWATVK</sequence>
<dbReference type="RefSeq" id="WP_109761634.1">
    <property type="nucleotide sequence ID" value="NZ_QGGU01000001.1"/>
</dbReference>
<keyword evidence="2" id="KW-0732">Signal</keyword>
<dbReference type="Proteomes" id="UP000245790">
    <property type="component" value="Unassembled WGS sequence"/>
</dbReference>
<evidence type="ECO:0000256" key="1">
    <source>
        <dbReference type="SAM" id="MobiDB-lite"/>
    </source>
</evidence>
<feature type="region of interest" description="Disordered" evidence="1">
    <location>
        <begin position="54"/>
        <end position="83"/>
    </location>
</feature>
<evidence type="ECO:0000313" key="3">
    <source>
        <dbReference type="EMBL" id="PWK54521.1"/>
    </source>
</evidence>
<dbReference type="AlphaFoldDB" id="A0A316G0S9"/>
<reference evidence="3 4" key="1">
    <citation type="submission" date="2018-05" db="EMBL/GenBank/DDBJ databases">
        <title>Genomic Encyclopedia of Type Strains, Phase IV (KMG-IV): sequencing the most valuable type-strain genomes for metagenomic binning, comparative biology and taxonomic classification.</title>
        <authorList>
            <person name="Goeker M."/>
        </authorList>
    </citation>
    <scope>NUCLEOTIDE SEQUENCE [LARGE SCALE GENOMIC DNA]</scope>
    <source>
        <strain evidence="3 4">DSM 25350</strain>
    </source>
</reference>
<feature type="signal peptide" evidence="2">
    <location>
        <begin position="1"/>
        <end position="18"/>
    </location>
</feature>